<accession>A0A2A2FAJ0</accession>
<evidence type="ECO:0000256" key="6">
    <source>
        <dbReference type="SAM" id="MobiDB-lite"/>
    </source>
</evidence>
<feature type="transmembrane region" description="Helical" evidence="7">
    <location>
        <begin position="37"/>
        <end position="56"/>
    </location>
</feature>
<evidence type="ECO:0000256" key="2">
    <source>
        <dbReference type="ARBA" id="ARBA00023224"/>
    </source>
</evidence>
<feature type="transmembrane region" description="Helical" evidence="7">
    <location>
        <begin position="12"/>
        <end position="31"/>
    </location>
</feature>
<dbReference type="PROSITE" id="PS50111">
    <property type="entry name" value="CHEMOTAXIS_TRANSDUC_2"/>
    <property type="match status" value="1"/>
</dbReference>
<proteinExistence type="inferred from homology"/>
<feature type="compositionally biased region" description="Low complexity" evidence="6">
    <location>
        <begin position="144"/>
        <end position="160"/>
    </location>
</feature>
<dbReference type="Gene3D" id="1.10.287.950">
    <property type="entry name" value="Methyl-accepting chemotaxis protein"/>
    <property type="match status" value="1"/>
</dbReference>
<keyword evidence="7" id="KW-0472">Membrane</keyword>
<keyword evidence="5" id="KW-0175">Coiled coil</keyword>
<evidence type="ECO:0000313" key="9">
    <source>
        <dbReference type="EMBL" id="PAU81860.1"/>
    </source>
</evidence>
<dbReference type="Pfam" id="PF00015">
    <property type="entry name" value="MCPsignal"/>
    <property type="match status" value="1"/>
</dbReference>
<evidence type="ECO:0000256" key="1">
    <source>
        <dbReference type="ARBA" id="ARBA00004370"/>
    </source>
</evidence>
<comment type="subcellular location">
    <subcellularLocation>
        <location evidence="1">Membrane</location>
    </subcellularLocation>
</comment>
<dbReference type="GO" id="GO:0006935">
    <property type="term" value="P:chemotaxis"/>
    <property type="evidence" value="ECO:0007669"/>
    <property type="project" value="InterPro"/>
</dbReference>
<name>A0A2A2FAJ0_9GAMM</name>
<dbReference type="RefSeq" id="WP_095615960.1">
    <property type="nucleotide sequence ID" value="NZ_NSKD01000001.1"/>
</dbReference>
<gene>
    <name evidence="9" type="ORF">CK501_01530</name>
</gene>
<dbReference type="InterPro" id="IPR004090">
    <property type="entry name" value="Chemotax_Me-accpt_rcpt"/>
</dbReference>
<dbReference type="PANTHER" id="PTHR32089">
    <property type="entry name" value="METHYL-ACCEPTING CHEMOTAXIS PROTEIN MCPB"/>
    <property type="match status" value="1"/>
</dbReference>
<feature type="coiled-coil region" evidence="5">
    <location>
        <begin position="330"/>
        <end position="364"/>
    </location>
</feature>
<keyword evidence="10" id="KW-1185">Reference proteome</keyword>
<keyword evidence="7" id="KW-0812">Transmembrane</keyword>
<comment type="caution">
    <text evidence="9">The sequence shown here is derived from an EMBL/GenBank/DDBJ whole genome shotgun (WGS) entry which is preliminary data.</text>
</comment>
<keyword evidence="2 4" id="KW-0807">Transducer</keyword>
<protein>
    <submittedName>
        <fullName evidence="9">Chemotaxis protein</fullName>
    </submittedName>
</protein>
<dbReference type="PROSITE" id="PS51257">
    <property type="entry name" value="PROKAR_LIPOPROTEIN"/>
    <property type="match status" value="1"/>
</dbReference>
<dbReference type="InterPro" id="IPR004089">
    <property type="entry name" value="MCPsignal_dom"/>
</dbReference>
<comment type="similarity">
    <text evidence="3">Belongs to the methyl-accepting chemotaxis (MCP) protein family.</text>
</comment>
<dbReference type="CDD" id="cd11386">
    <property type="entry name" value="MCP_signal"/>
    <property type="match status" value="1"/>
</dbReference>
<evidence type="ECO:0000259" key="8">
    <source>
        <dbReference type="PROSITE" id="PS50111"/>
    </source>
</evidence>
<dbReference type="GO" id="GO:0004888">
    <property type="term" value="F:transmembrane signaling receptor activity"/>
    <property type="evidence" value="ECO:0007669"/>
    <property type="project" value="InterPro"/>
</dbReference>
<dbReference type="EMBL" id="NSKD01000001">
    <property type="protein sequence ID" value="PAU81860.1"/>
    <property type="molecule type" value="Genomic_DNA"/>
</dbReference>
<keyword evidence="7" id="KW-1133">Transmembrane helix</keyword>
<sequence>MGALQKQVVLRACAGIGGSLLVAVACSWLPVPELYRFLLAGALGAIAAILPLMALLQRVQVEAHADAQAEHPLLQALMPSIFRKARTGEGLEQTLVEGADANAVSAAQVSYAADRLRSRLDRQVENTNQMTDYAGQIMETIRQSAEQASEAASAASQASEVSDQGQTALREAIEQVRRVHEQSSETVSLIQALNDKSETIQNVTSVIEGIAEQTNLLALNAAIEAARAGEQGRGFAVVADEVRQLAGRTSEATKEASSTLESIQQDTGHIVTRVKELATSVENGLDSVEAVGHQLDEINTGSRKVEEQVRWIAEGDQHNEESLGQMFGSIESLRDEMRDSDEAVAELAQQASRLMELAEQTNAEFALYSSESYHRRFYEAARAGAAEIARCFEQALERGELTREQLFSKERTPIPGTDPQKYHSPFDAFTDRHLPAIQEPVVESLEPIVFAITAAPDGYVPTHNNVFAHEPTGDPQVDLVKSRSKRLFNDRTGARCGSHTRDMLLQTYRRDTGEIMHDLSVPIYVNGTHWGGFRLGYRPAQH</sequence>
<evidence type="ECO:0000313" key="10">
    <source>
        <dbReference type="Proteomes" id="UP000218896"/>
    </source>
</evidence>
<feature type="region of interest" description="Disordered" evidence="6">
    <location>
        <begin position="144"/>
        <end position="166"/>
    </location>
</feature>
<evidence type="ECO:0000256" key="4">
    <source>
        <dbReference type="PROSITE-ProRule" id="PRU00284"/>
    </source>
</evidence>
<dbReference type="PRINTS" id="PR00260">
    <property type="entry name" value="CHEMTRNSDUCR"/>
</dbReference>
<organism evidence="9 10">
    <name type="scientific">Halovibrio salipaludis</name>
    <dbReference type="NCBI Taxonomy" id="2032626"/>
    <lineage>
        <taxon>Bacteria</taxon>
        <taxon>Pseudomonadati</taxon>
        <taxon>Pseudomonadota</taxon>
        <taxon>Gammaproteobacteria</taxon>
        <taxon>Oceanospirillales</taxon>
        <taxon>Halomonadaceae</taxon>
        <taxon>Halovibrio</taxon>
    </lineage>
</organism>
<dbReference type="OrthoDB" id="2489132at2"/>
<dbReference type="SMART" id="SM00283">
    <property type="entry name" value="MA"/>
    <property type="match status" value="1"/>
</dbReference>
<dbReference type="PANTHER" id="PTHR32089:SF120">
    <property type="entry name" value="METHYL-ACCEPTING CHEMOTAXIS PROTEIN TLPQ"/>
    <property type="match status" value="1"/>
</dbReference>
<evidence type="ECO:0000256" key="3">
    <source>
        <dbReference type="ARBA" id="ARBA00029447"/>
    </source>
</evidence>
<dbReference type="SUPFAM" id="SSF58104">
    <property type="entry name" value="Methyl-accepting chemotaxis protein (MCP) signaling domain"/>
    <property type="match status" value="1"/>
</dbReference>
<dbReference type="AlphaFoldDB" id="A0A2A2FAJ0"/>
<dbReference type="GO" id="GO:0016020">
    <property type="term" value="C:membrane"/>
    <property type="evidence" value="ECO:0007669"/>
    <property type="project" value="UniProtKB-SubCell"/>
</dbReference>
<dbReference type="Proteomes" id="UP000218896">
    <property type="component" value="Unassembled WGS sequence"/>
</dbReference>
<reference evidence="9 10" key="1">
    <citation type="submission" date="2017-08" db="EMBL/GenBank/DDBJ databases">
        <title>Halovibrio sewagensis sp. nov., isolated from wastewater of high salinity.</title>
        <authorList>
            <person name="Dong X."/>
            <person name="Zhang G."/>
        </authorList>
    </citation>
    <scope>NUCLEOTIDE SEQUENCE [LARGE SCALE GENOMIC DNA]</scope>
    <source>
        <strain evidence="9 10">YL5-2</strain>
    </source>
</reference>
<feature type="domain" description="Methyl-accepting transducer" evidence="8">
    <location>
        <begin position="98"/>
        <end position="334"/>
    </location>
</feature>
<evidence type="ECO:0000256" key="7">
    <source>
        <dbReference type="SAM" id="Phobius"/>
    </source>
</evidence>
<evidence type="ECO:0000256" key="5">
    <source>
        <dbReference type="SAM" id="Coils"/>
    </source>
</evidence>
<dbReference type="GO" id="GO:0007165">
    <property type="term" value="P:signal transduction"/>
    <property type="evidence" value="ECO:0007669"/>
    <property type="project" value="UniProtKB-KW"/>
</dbReference>